<dbReference type="Proteomes" id="UP000219167">
    <property type="component" value="Unassembled WGS sequence"/>
</dbReference>
<dbReference type="Gene3D" id="3.40.1360.10">
    <property type="match status" value="1"/>
</dbReference>
<accession>A0A285V4W5</accession>
<protein>
    <submittedName>
        <fullName evidence="3">Toprim domain-containing protein</fullName>
    </submittedName>
</protein>
<dbReference type="AlphaFoldDB" id="A0A285V4W5"/>
<evidence type="ECO:0000313" key="3">
    <source>
        <dbReference type="EMBL" id="SOC47541.1"/>
    </source>
</evidence>
<sequence length="326" mass="35907">MRAPTESMEKKELEDLRDRVLCGVVLEQSGFAVDVKESTRKAVKYRRGAEIVIVIHDGRGWFDPLSDAKGDVFSLAAHLEGVSFVEALDQVAALVDFVAKEPVWTRKARDPVPAATIPERWAKRRKPWRGSMTWRYLRAERCLPETIIRAALQSDVLREGPYGSMWAAHVDADGGVTGWEERGPDWRGFSTGGSKVLFRFGALDASRLCVTEAAIDAMSLAAFEGMREGSLYLSTGGGWSPTTEAAVRVLAARPGAQLVAATDANSQGEAFAGRLRDIAEDAGCDWFRLTPPAEDWNDALQERKGEEKERRVGRGGLPHARRPRQG</sequence>
<dbReference type="Pfam" id="PF13155">
    <property type="entry name" value="Toprim_2"/>
    <property type="match status" value="1"/>
</dbReference>
<proteinExistence type="predicted"/>
<reference evidence="3 4" key="1">
    <citation type="submission" date="2017-08" db="EMBL/GenBank/DDBJ databases">
        <authorList>
            <person name="de Groot N.N."/>
        </authorList>
    </citation>
    <scope>NUCLEOTIDE SEQUENCE [LARGE SCALE GENOMIC DNA]</scope>
    <source>
        <strain evidence="3 4">JC85</strain>
    </source>
</reference>
<dbReference type="PIRSF" id="PIRSF036054">
    <property type="entry name" value="UCP036054"/>
    <property type="match status" value="1"/>
</dbReference>
<feature type="region of interest" description="Disordered" evidence="1">
    <location>
        <begin position="297"/>
        <end position="326"/>
    </location>
</feature>
<dbReference type="EMBL" id="OBQD01000031">
    <property type="protein sequence ID" value="SOC47541.1"/>
    <property type="molecule type" value="Genomic_DNA"/>
</dbReference>
<dbReference type="InterPro" id="IPR025054">
    <property type="entry name" value="DUF3991"/>
</dbReference>
<evidence type="ECO:0000259" key="2">
    <source>
        <dbReference type="Pfam" id="PF13154"/>
    </source>
</evidence>
<evidence type="ECO:0000313" key="4">
    <source>
        <dbReference type="Proteomes" id="UP000219167"/>
    </source>
</evidence>
<dbReference type="CDD" id="cd00188">
    <property type="entry name" value="TOPRIM"/>
    <property type="match status" value="1"/>
</dbReference>
<feature type="compositionally biased region" description="Basic and acidic residues" evidence="1">
    <location>
        <begin position="300"/>
        <end position="312"/>
    </location>
</feature>
<organism evidence="3 4">
    <name type="scientific">Rhizobium subbaraonis</name>
    <dbReference type="NCBI Taxonomy" id="908946"/>
    <lineage>
        <taxon>Bacteria</taxon>
        <taxon>Pseudomonadati</taxon>
        <taxon>Pseudomonadota</taxon>
        <taxon>Alphaproteobacteria</taxon>
        <taxon>Hyphomicrobiales</taxon>
        <taxon>Rhizobiaceae</taxon>
        <taxon>Rhizobium/Agrobacterium group</taxon>
        <taxon>Rhizobium</taxon>
    </lineage>
</organism>
<evidence type="ECO:0000256" key="1">
    <source>
        <dbReference type="SAM" id="MobiDB-lite"/>
    </source>
</evidence>
<feature type="domain" description="DUF3991" evidence="2">
    <location>
        <begin position="135"/>
        <end position="202"/>
    </location>
</feature>
<dbReference type="InterPro" id="IPR017041">
    <property type="entry name" value="UCP036054"/>
</dbReference>
<name>A0A285V4W5_9HYPH</name>
<keyword evidence="4" id="KW-1185">Reference proteome</keyword>
<dbReference type="Pfam" id="PF13154">
    <property type="entry name" value="DUF3991"/>
    <property type="match status" value="1"/>
</dbReference>
<gene>
    <name evidence="3" type="ORF">SAMN05892877_1314</name>
</gene>